<dbReference type="Proteomes" id="UP000076661">
    <property type="component" value="Unassembled WGS sequence"/>
</dbReference>
<dbReference type="InterPro" id="IPR000182">
    <property type="entry name" value="GNAT_dom"/>
</dbReference>
<dbReference type="AlphaFoldDB" id="A0A167I7A7"/>
<dbReference type="SUPFAM" id="SSF55729">
    <property type="entry name" value="Acyl-CoA N-acyltransferases (Nat)"/>
    <property type="match status" value="1"/>
</dbReference>
<dbReference type="EMBL" id="AUXX01000074">
    <property type="protein sequence ID" value="KZN58998.1"/>
    <property type="molecule type" value="Genomic_DNA"/>
</dbReference>
<dbReference type="Gene3D" id="3.40.630.30">
    <property type="match status" value="1"/>
</dbReference>
<dbReference type="PANTHER" id="PTHR43792">
    <property type="entry name" value="GNAT FAMILY, PUTATIVE (AFU_ORTHOLOGUE AFUA_3G00765)-RELATED-RELATED"/>
    <property type="match status" value="1"/>
</dbReference>
<dbReference type="PATRIC" id="fig|1365257.3.peg.5256"/>
<comment type="caution">
    <text evidence="2">The sequence shown here is derived from an EMBL/GenBank/DDBJ whole genome shotgun (WGS) entry which is preliminary data.</text>
</comment>
<dbReference type="GO" id="GO:0016747">
    <property type="term" value="F:acyltransferase activity, transferring groups other than amino-acyl groups"/>
    <property type="evidence" value="ECO:0007669"/>
    <property type="project" value="InterPro"/>
</dbReference>
<dbReference type="Pfam" id="PF13302">
    <property type="entry name" value="Acetyltransf_3"/>
    <property type="match status" value="1"/>
</dbReference>
<reference evidence="2 3" key="1">
    <citation type="submission" date="2013-07" db="EMBL/GenBank/DDBJ databases">
        <title>Comparative Genomic and Metabolomic Analysis of Twelve Strains of Pseudoalteromonas luteoviolacea.</title>
        <authorList>
            <person name="Vynne N.G."/>
            <person name="Mansson M."/>
            <person name="Gram L."/>
        </authorList>
    </citation>
    <scope>NUCLEOTIDE SEQUENCE [LARGE SCALE GENOMIC DNA]</scope>
    <source>
        <strain evidence="2 3">S4060-1</strain>
    </source>
</reference>
<gene>
    <name evidence="2" type="ORF">N478_09205</name>
</gene>
<sequence>MKISASSRLTYRLLTPLDRDLLFALDQDPEVMRYINGGKPNTLDDIDNVFIPRLRRFTNEQQGWGLWGCFLKPQNKFIGWVLVRPMDFFTDQKADNNLEIGWRFMQSHWGQGFASEAALAVSNSLMQNQVCDTLTAIALPDNAGSIKIMEKLGLTYKESKLHHDPLGDTEVVLYERHL</sequence>
<accession>A0A167I7A7</accession>
<dbReference type="PANTHER" id="PTHR43792:SF1">
    <property type="entry name" value="N-ACETYLTRANSFERASE DOMAIN-CONTAINING PROTEIN"/>
    <property type="match status" value="1"/>
</dbReference>
<name>A0A167I7A7_9GAMM</name>
<evidence type="ECO:0000313" key="3">
    <source>
        <dbReference type="Proteomes" id="UP000076661"/>
    </source>
</evidence>
<dbReference type="InterPro" id="IPR016181">
    <property type="entry name" value="Acyl_CoA_acyltransferase"/>
</dbReference>
<protein>
    <recommendedName>
        <fullName evidence="1">N-acetyltransferase domain-containing protein</fullName>
    </recommendedName>
</protein>
<dbReference type="PROSITE" id="PS51186">
    <property type="entry name" value="GNAT"/>
    <property type="match status" value="1"/>
</dbReference>
<dbReference type="InterPro" id="IPR051531">
    <property type="entry name" value="N-acetyltransferase"/>
</dbReference>
<evidence type="ECO:0000313" key="2">
    <source>
        <dbReference type="EMBL" id="KZN58998.1"/>
    </source>
</evidence>
<proteinExistence type="predicted"/>
<evidence type="ECO:0000259" key="1">
    <source>
        <dbReference type="PROSITE" id="PS51186"/>
    </source>
</evidence>
<dbReference type="RefSeq" id="WP_063383231.1">
    <property type="nucleotide sequence ID" value="NZ_AUXX01000074.1"/>
</dbReference>
<organism evidence="2 3">
    <name type="scientific">Pseudoalteromonas luteoviolacea S4060-1</name>
    <dbReference type="NCBI Taxonomy" id="1365257"/>
    <lineage>
        <taxon>Bacteria</taxon>
        <taxon>Pseudomonadati</taxon>
        <taxon>Pseudomonadota</taxon>
        <taxon>Gammaproteobacteria</taxon>
        <taxon>Alteromonadales</taxon>
        <taxon>Pseudoalteromonadaceae</taxon>
        <taxon>Pseudoalteromonas</taxon>
    </lineage>
</organism>
<feature type="domain" description="N-acetyltransferase" evidence="1">
    <location>
        <begin position="9"/>
        <end position="178"/>
    </location>
</feature>